<dbReference type="PRINTS" id="PR00080">
    <property type="entry name" value="SDRFAMILY"/>
</dbReference>
<reference evidence="4 5" key="1">
    <citation type="journal article" date="2019" name="Nat. Ecol. Evol.">
        <title>Megaphylogeny resolves global patterns of mushroom evolution.</title>
        <authorList>
            <person name="Varga T."/>
            <person name="Krizsan K."/>
            <person name="Foldi C."/>
            <person name="Dima B."/>
            <person name="Sanchez-Garcia M."/>
            <person name="Sanchez-Ramirez S."/>
            <person name="Szollosi G.J."/>
            <person name="Szarkandi J.G."/>
            <person name="Papp V."/>
            <person name="Albert L."/>
            <person name="Andreopoulos W."/>
            <person name="Angelini C."/>
            <person name="Antonin V."/>
            <person name="Barry K.W."/>
            <person name="Bougher N.L."/>
            <person name="Buchanan P."/>
            <person name="Buyck B."/>
            <person name="Bense V."/>
            <person name="Catcheside P."/>
            <person name="Chovatia M."/>
            <person name="Cooper J."/>
            <person name="Damon W."/>
            <person name="Desjardin D."/>
            <person name="Finy P."/>
            <person name="Geml J."/>
            <person name="Haridas S."/>
            <person name="Hughes K."/>
            <person name="Justo A."/>
            <person name="Karasinski D."/>
            <person name="Kautmanova I."/>
            <person name="Kiss B."/>
            <person name="Kocsube S."/>
            <person name="Kotiranta H."/>
            <person name="LaButti K.M."/>
            <person name="Lechner B.E."/>
            <person name="Liimatainen K."/>
            <person name="Lipzen A."/>
            <person name="Lukacs Z."/>
            <person name="Mihaltcheva S."/>
            <person name="Morgado L.N."/>
            <person name="Niskanen T."/>
            <person name="Noordeloos M.E."/>
            <person name="Ohm R.A."/>
            <person name="Ortiz-Santana B."/>
            <person name="Ovrebo C."/>
            <person name="Racz N."/>
            <person name="Riley R."/>
            <person name="Savchenko A."/>
            <person name="Shiryaev A."/>
            <person name="Soop K."/>
            <person name="Spirin V."/>
            <person name="Szebenyi C."/>
            <person name="Tomsovsky M."/>
            <person name="Tulloss R.E."/>
            <person name="Uehling J."/>
            <person name="Grigoriev I.V."/>
            <person name="Vagvolgyi C."/>
            <person name="Papp T."/>
            <person name="Martin F.M."/>
            <person name="Miettinen O."/>
            <person name="Hibbett D.S."/>
            <person name="Nagy L.G."/>
        </authorList>
    </citation>
    <scope>NUCLEOTIDE SEQUENCE [LARGE SCALE GENOMIC DNA]</scope>
    <source>
        <strain evidence="4 5">FP101781</strain>
    </source>
</reference>
<dbReference type="InterPro" id="IPR002347">
    <property type="entry name" value="SDR_fam"/>
</dbReference>
<keyword evidence="5" id="KW-1185">Reference proteome</keyword>
<comment type="similarity">
    <text evidence="1">Belongs to the short-chain dehydrogenases/reductases (SDR) family.</text>
</comment>
<evidence type="ECO:0000256" key="1">
    <source>
        <dbReference type="ARBA" id="ARBA00006484"/>
    </source>
</evidence>
<comment type="caution">
    <text evidence="4">The sequence shown here is derived from an EMBL/GenBank/DDBJ whole genome shotgun (WGS) entry which is preliminary data.</text>
</comment>
<dbReference type="STRING" id="71717.A0A4Y7TQ20"/>
<dbReference type="PANTHER" id="PTHR43008">
    <property type="entry name" value="BENZIL REDUCTASE"/>
    <property type="match status" value="1"/>
</dbReference>
<evidence type="ECO:0000256" key="3">
    <source>
        <dbReference type="ARBA" id="ARBA00023002"/>
    </source>
</evidence>
<dbReference type="PRINTS" id="PR00081">
    <property type="entry name" value="GDHRDH"/>
</dbReference>
<dbReference type="Proteomes" id="UP000298030">
    <property type="component" value="Unassembled WGS sequence"/>
</dbReference>
<organism evidence="4 5">
    <name type="scientific">Coprinellus micaceus</name>
    <name type="common">Glistening ink-cap mushroom</name>
    <name type="synonym">Coprinus micaceus</name>
    <dbReference type="NCBI Taxonomy" id="71717"/>
    <lineage>
        <taxon>Eukaryota</taxon>
        <taxon>Fungi</taxon>
        <taxon>Dikarya</taxon>
        <taxon>Basidiomycota</taxon>
        <taxon>Agaricomycotina</taxon>
        <taxon>Agaricomycetes</taxon>
        <taxon>Agaricomycetidae</taxon>
        <taxon>Agaricales</taxon>
        <taxon>Agaricineae</taxon>
        <taxon>Psathyrellaceae</taxon>
        <taxon>Coprinellus</taxon>
    </lineage>
</organism>
<dbReference type="PROSITE" id="PS00061">
    <property type="entry name" value="ADH_SHORT"/>
    <property type="match status" value="1"/>
</dbReference>
<evidence type="ECO:0000313" key="5">
    <source>
        <dbReference type="Proteomes" id="UP000298030"/>
    </source>
</evidence>
<dbReference type="PANTHER" id="PTHR43008:SF4">
    <property type="entry name" value="CHAIN DEHYDROGENASE, PUTATIVE (AFU_ORTHOLOGUE AFUA_4G08710)-RELATED"/>
    <property type="match status" value="1"/>
</dbReference>
<dbReference type="Pfam" id="PF13561">
    <property type="entry name" value="adh_short_C2"/>
    <property type="match status" value="1"/>
</dbReference>
<dbReference type="SUPFAM" id="SSF51735">
    <property type="entry name" value="NAD(P)-binding Rossmann-fold domains"/>
    <property type="match status" value="1"/>
</dbReference>
<dbReference type="Gene3D" id="3.40.50.720">
    <property type="entry name" value="NAD(P)-binding Rossmann-like Domain"/>
    <property type="match status" value="1"/>
</dbReference>
<dbReference type="OrthoDB" id="1669814at2759"/>
<name>A0A4Y7TQ20_COPMI</name>
<keyword evidence="3" id="KW-0560">Oxidoreductase</keyword>
<dbReference type="GO" id="GO:0016616">
    <property type="term" value="F:oxidoreductase activity, acting on the CH-OH group of donors, NAD or NADP as acceptor"/>
    <property type="evidence" value="ECO:0007669"/>
    <property type="project" value="UniProtKB-ARBA"/>
</dbReference>
<evidence type="ECO:0000313" key="4">
    <source>
        <dbReference type="EMBL" id="TEB36290.1"/>
    </source>
</evidence>
<proteinExistence type="inferred from homology"/>
<protein>
    <submittedName>
        <fullName evidence="4">NAD(P)-binding protein</fullName>
    </submittedName>
</protein>
<dbReference type="AlphaFoldDB" id="A0A4Y7TQ20"/>
<evidence type="ECO:0000256" key="2">
    <source>
        <dbReference type="ARBA" id="ARBA00022857"/>
    </source>
</evidence>
<gene>
    <name evidence="4" type="ORF">FA13DRAFT_1752887</name>
</gene>
<keyword evidence="2" id="KW-0521">NADP</keyword>
<dbReference type="InterPro" id="IPR020904">
    <property type="entry name" value="Sc_DH/Rdtase_CS"/>
</dbReference>
<dbReference type="FunFam" id="3.40.50.720:FF:000245">
    <property type="entry name" value="Short chain dehydrogenase, putative"/>
    <property type="match status" value="1"/>
</dbReference>
<accession>A0A4Y7TQ20</accession>
<sequence>MILVSPQSPLAPIGVQAALEFPKIFEEFALHDRVGIVSGGIGGLGLEMAVAMCEAGARAIYCLDLPEEPSPEFKAAQAYLEAMDFDGGQRPRLQYVQLDVTDQKAVWEGVEEIGDREGRMDVCVAAAGILRAHTDCLRYREQSWDVNVNGVLYTAQAAGQQMERFGNRGSIILIASMSGTITNRDHAWVSYNTSKSAVLQMARNMACELGRKNIRVNSLSPGHIYTSMTAAYLDKQPHLSEKWSNLNPMGRIGRPDEMRGVCVWLASDASSFCTGSDIIVSGGHHSW</sequence>
<dbReference type="GO" id="GO:0050664">
    <property type="term" value="F:oxidoreductase activity, acting on NAD(P)H, oxygen as acceptor"/>
    <property type="evidence" value="ECO:0007669"/>
    <property type="project" value="TreeGrafter"/>
</dbReference>
<dbReference type="EMBL" id="QPFP01000006">
    <property type="protein sequence ID" value="TEB36290.1"/>
    <property type="molecule type" value="Genomic_DNA"/>
</dbReference>
<dbReference type="InterPro" id="IPR036291">
    <property type="entry name" value="NAD(P)-bd_dom_sf"/>
</dbReference>